<keyword evidence="1" id="KW-0614">Plasmid</keyword>
<reference evidence="1 2" key="1">
    <citation type="submission" date="2013-12" db="EMBL/GenBank/DDBJ databases">
        <title>Complete genome sequence of Rhizobium etli bv. mimosae IE4771.</title>
        <authorList>
            <person name="Bustos P."/>
            <person name="Santamaria R.I."/>
            <person name="Lozano L."/>
            <person name="Ormeno-Orrillo E."/>
            <person name="Rogel M.A."/>
            <person name="Romero D."/>
            <person name="Cevallos M.A."/>
            <person name="Martinez-Romero E."/>
            <person name="Gonzalez V."/>
        </authorList>
    </citation>
    <scope>NUCLEOTIDE SEQUENCE [LARGE SCALE GENOMIC DNA]</scope>
    <source>
        <strain evidence="1 2">IE4771</strain>
        <plasmid evidence="2">Plasmid pRetIE4771e</plasmid>
    </source>
</reference>
<evidence type="ECO:0008006" key="3">
    <source>
        <dbReference type="Google" id="ProtNLM"/>
    </source>
</evidence>
<dbReference type="HOGENOM" id="CLU_428175_0_0_5"/>
<evidence type="ECO:0000313" key="1">
    <source>
        <dbReference type="EMBL" id="AIC31316.1"/>
    </source>
</evidence>
<protein>
    <recommendedName>
        <fullName evidence="3">CHAT domain-containing protein</fullName>
    </recommendedName>
</protein>
<dbReference type="AlphaFoldDB" id="A0A060II90"/>
<sequence>MTRIDIKLRKNAGIIEIWDGSSWLPTTLAPDMKLANRLIPDVKSLLDSYLDADFLTNSEWDLRVSEQRKIGAALRKSIFGERQVDVGNHLRFVPVRNPTDPEDDAFIEFLSRIPWTMLTRTNDPGNGFLAFGLAKPVAITVDAAPLVGERPAWQAVRLPTAPRLLLVMPEVRHRRVRENTGAAQHRDSLLRILKPHYEGCGHPDHIKCVRTFSEYRDALIENPWYPEIIYFYGHGASAGKGTMFQFEDEAGREAWHGIDELIFGLDEIVAFTHRPPLIWFNACLGAAASQESALREFSKTASCVVAMRTVVRVDASQLLAEKALKAIIIDGFSPPVAIRETLSKCPSDWMRSGHWASIAVAEQYVDWTAVGDTKDTAGANDAVGDFPSRVDRREALEDITELLASSFVDSLAVSDPTVLLWAGSDQERPVQFAERTRDVITEKFQGFRPIYIDVDLQQGVRPGSIDELKVQLRAAIMIGLDNGSMTKHATNAEIMAALGRVSPGQRGVLTFFHGPLTARHAGLVHIYIELWKTICRELSLARNPTKIALAFGFVSELNEPLVLPKGRDAIRLGAVAPAEIRTHLSRYRLLYGVDLTELDDKTALIHRTTDGVFSRLVDTLRDLAGFKTIRKEGEINGGL</sequence>
<evidence type="ECO:0000313" key="2">
    <source>
        <dbReference type="Proteomes" id="UP000027180"/>
    </source>
</evidence>
<dbReference type="Proteomes" id="UP000027180">
    <property type="component" value="Plasmid pRetIE4771e"/>
</dbReference>
<gene>
    <name evidence="1" type="ORF">IE4771_PE00090</name>
</gene>
<accession>A0A060II90</accession>
<dbReference type="EMBL" id="CP006991">
    <property type="protein sequence ID" value="AIC31316.1"/>
    <property type="molecule type" value="Genomic_DNA"/>
</dbReference>
<dbReference type="KEGG" id="rei:IE4771_PE00090"/>
<dbReference type="OrthoDB" id="9766989at2"/>
<geneLocation type="plasmid" evidence="1 2">
    <name>pRetIE4771e</name>
</geneLocation>
<proteinExistence type="predicted"/>
<dbReference type="RefSeq" id="WP_040142619.1">
    <property type="nucleotide sequence ID" value="NZ_CP006991.1"/>
</dbReference>
<name>A0A060II90_RHIET</name>
<organism evidence="1 2">
    <name type="scientific">Rhizobium etli bv. mimosae str. IE4771</name>
    <dbReference type="NCBI Taxonomy" id="1432050"/>
    <lineage>
        <taxon>Bacteria</taxon>
        <taxon>Pseudomonadati</taxon>
        <taxon>Pseudomonadota</taxon>
        <taxon>Alphaproteobacteria</taxon>
        <taxon>Hyphomicrobiales</taxon>
        <taxon>Rhizobiaceae</taxon>
        <taxon>Rhizobium/Agrobacterium group</taxon>
        <taxon>Rhizobium</taxon>
    </lineage>
</organism>